<evidence type="ECO:0000313" key="2">
    <source>
        <dbReference type="EMBL" id="KAJ9154146.1"/>
    </source>
</evidence>
<feature type="region of interest" description="Disordered" evidence="1">
    <location>
        <begin position="816"/>
        <end position="1038"/>
    </location>
</feature>
<feature type="compositionally biased region" description="Polar residues" evidence="1">
    <location>
        <begin position="1009"/>
        <end position="1018"/>
    </location>
</feature>
<feature type="compositionally biased region" description="Polar residues" evidence="1">
    <location>
        <begin position="1262"/>
        <end position="1277"/>
    </location>
</feature>
<evidence type="ECO:0000256" key="1">
    <source>
        <dbReference type="SAM" id="MobiDB-lite"/>
    </source>
</evidence>
<feature type="compositionally biased region" description="Polar residues" evidence="1">
    <location>
        <begin position="873"/>
        <end position="907"/>
    </location>
</feature>
<dbReference type="PANTHER" id="PTHR31008:SF2">
    <property type="entry name" value="COP1-INTERACTING PROTEIN-LIKE PROTEIN"/>
    <property type="match status" value="1"/>
</dbReference>
<sequence>MKSSTRLDSAVFQLTPTRTRCDLVISANGKTEKIASGLVNPFLAHLKTAQDQMAKGGYSIILEPEPGNEATWFTRGTVERFVRFVSTPEVLERVYTLESEILQIEEAIAIQSSNEIGLTMVEDHKAKPVECIEGSRPLLNCNEEKAIVLYKPGAHPAEANGSTTQEGNSKVQLMKVLETRKTVLQKEQGMAFARAVAAGFDVDNLAPLMSFAESFGAARLMDACVRFLGLWKRKHETGQWVEIEAGEAISSRSDFSAMNASGIVLSSAINKQWPETPDSNRKAGVDSSKDEKPPMDQQPSPSQQEYFQGQFPHPMFPPWPIHSPPGALPVFQGYPMQGIPYYQNHPGSGPFFQPLHPSGEDARLNAGQRKGQRRHSMDSWDGNNDTETGEVDTESGRKSSRSNKKQSGKVVIRNINYITSKRQESSDSESQSASGSETDEEEGDLSVTTSSGKHKNSLRSSKSKGIHTKSVDKLDSSDMEGTIHGNETDGGHWQAFQSYLLKGADEAEHVVDKGMFAMEKDVRVRRRQNTAGCDPLVFDERDVGDNQEGNMIDMQGISGNLTHMTKASNDESLISRRMGQSSDGGSFMDGQIDIQSAEVNARKGRYRRSTNDDFIMHRQENQSGYMTSPTDPLAVNGFVHPNKDLDGSSSHNMDDDSYVVSLRSVSVDQVGTVGRCAIDVDSEFPSSQVENLSNRVGSQVKYEPDDLSLLPERGTEMGTVGYDPALDYDMQVRAKNGVRKGTKKVDKDRKSKLIPDNSDKKKMVGPIKKGKPSKLSHLDEAKARAERLRTFKADLQKMKKEKEEEERKRLEALKLERQKRIAARGSSIPAQPSSHQTRKQLPAKLSPSSYKGSKFSDSEPGSVSPLQRFPVRTVSTGSSDSLKGSKSNKLSTSGNSARNRLSRSVSSLPEPKKENGSVIPAAKASMARIRRLSEPKISSSYHTSSVKPQNTEPVSKPKVSNGPASKKISAIMNHDKSKTASLPELKIKTTKGPEVPEGNSGVKKMPQKVNASKSSTASGGAELKRNSDVISHHGDGDDNQIIEKTVVILEREKPSIPAVQSSEENMGSEKGHSSNYILGEKAETLSNYAAVRAPVSPFTMDGVDREPSEHQLEVLPSAIRATTENAGNVKKELPKHSSITLAEKPYQAPFARVSSLEDPCTGNSEYGKAPPTSLPTTTYAEALKVHVSDPKGLKLEKIPEALDKPQVKESSKGFRRLLKFGKKSHTASERNVELDNGSVNGSEPDDCGVNIASSSEVHTLKNLISQDETPTASTTQKASRHFSLLSPFRSKTSEKKPST</sequence>
<dbReference type="Proteomes" id="UP001174677">
    <property type="component" value="Chromosome 15"/>
</dbReference>
<keyword evidence="3" id="KW-1185">Reference proteome</keyword>
<feature type="region of interest" description="Disordered" evidence="1">
    <location>
        <begin position="737"/>
        <end position="780"/>
    </location>
</feature>
<feature type="compositionally biased region" description="Basic and acidic residues" evidence="1">
    <location>
        <begin position="743"/>
        <end position="762"/>
    </location>
</feature>
<feature type="compositionally biased region" description="Basic residues" evidence="1">
    <location>
        <begin position="398"/>
        <end position="407"/>
    </location>
</feature>
<dbReference type="PANTHER" id="PTHR31008">
    <property type="entry name" value="COP1-INTERACTING PROTEIN-RELATED"/>
    <property type="match status" value="1"/>
</dbReference>
<evidence type="ECO:0008006" key="4">
    <source>
        <dbReference type="Google" id="ProtNLM"/>
    </source>
</evidence>
<protein>
    <recommendedName>
        <fullName evidence="4">COP1-interacting protein 7</fullName>
    </recommendedName>
</protein>
<reference evidence="2 3" key="1">
    <citation type="journal article" date="2023" name="Plant Biotechnol. J.">
        <title>Chromosome-level wild Hevea brasiliensis genome provides new tools for genomic-assisted breeding and valuable loci to elevate rubber yield.</title>
        <authorList>
            <person name="Cheng H."/>
            <person name="Song X."/>
            <person name="Hu Y."/>
            <person name="Wu T."/>
            <person name="Yang Q."/>
            <person name="An Z."/>
            <person name="Feng S."/>
            <person name="Deng Z."/>
            <person name="Wu W."/>
            <person name="Zeng X."/>
            <person name="Tu M."/>
            <person name="Wang X."/>
            <person name="Huang H."/>
        </authorList>
    </citation>
    <scope>NUCLEOTIDE SEQUENCE [LARGE SCALE GENOMIC DNA]</scope>
    <source>
        <strain evidence="2">MT/VB/25A 57/8</strain>
    </source>
</reference>
<organism evidence="2 3">
    <name type="scientific">Hevea brasiliensis</name>
    <name type="common">Para rubber tree</name>
    <name type="synonym">Siphonia brasiliensis</name>
    <dbReference type="NCBI Taxonomy" id="3981"/>
    <lineage>
        <taxon>Eukaryota</taxon>
        <taxon>Viridiplantae</taxon>
        <taxon>Streptophyta</taxon>
        <taxon>Embryophyta</taxon>
        <taxon>Tracheophyta</taxon>
        <taxon>Spermatophyta</taxon>
        <taxon>Magnoliopsida</taxon>
        <taxon>eudicotyledons</taxon>
        <taxon>Gunneridae</taxon>
        <taxon>Pentapetalae</taxon>
        <taxon>rosids</taxon>
        <taxon>fabids</taxon>
        <taxon>Malpighiales</taxon>
        <taxon>Euphorbiaceae</taxon>
        <taxon>Crotonoideae</taxon>
        <taxon>Micrandreae</taxon>
        <taxon>Hevea</taxon>
    </lineage>
</organism>
<feature type="region of interest" description="Disordered" evidence="1">
    <location>
        <begin position="341"/>
        <end position="489"/>
    </location>
</feature>
<feature type="compositionally biased region" description="Polar residues" evidence="1">
    <location>
        <begin position="936"/>
        <end position="953"/>
    </location>
</feature>
<accession>A0ABQ9L1R5</accession>
<feature type="compositionally biased region" description="Low complexity" evidence="1">
    <location>
        <begin position="295"/>
        <end position="304"/>
    </location>
</feature>
<feature type="region of interest" description="Disordered" evidence="1">
    <location>
        <begin position="271"/>
        <end position="320"/>
    </location>
</feature>
<comment type="caution">
    <text evidence="2">The sequence shown here is derived from an EMBL/GenBank/DDBJ whole genome shotgun (WGS) entry which is preliminary data.</text>
</comment>
<feature type="region of interest" description="Disordered" evidence="1">
    <location>
        <begin position="1262"/>
        <end position="1299"/>
    </location>
</feature>
<feature type="region of interest" description="Disordered" evidence="1">
    <location>
        <begin position="1223"/>
        <end position="1250"/>
    </location>
</feature>
<evidence type="ECO:0000313" key="3">
    <source>
        <dbReference type="Proteomes" id="UP001174677"/>
    </source>
</evidence>
<feature type="compositionally biased region" description="Basic and acidic residues" evidence="1">
    <location>
        <begin position="1022"/>
        <end position="1036"/>
    </location>
</feature>
<proteinExistence type="predicted"/>
<feature type="compositionally biased region" description="Basic and acidic residues" evidence="1">
    <location>
        <begin position="278"/>
        <end position="294"/>
    </location>
</feature>
<feature type="compositionally biased region" description="Basic residues" evidence="1">
    <location>
        <begin position="452"/>
        <end position="467"/>
    </location>
</feature>
<gene>
    <name evidence="2" type="ORF">P3X46_027513</name>
</gene>
<name>A0ABQ9L1R5_HEVBR</name>
<dbReference type="EMBL" id="JARPOI010000015">
    <property type="protein sequence ID" value="KAJ9154146.1"/>
    <property type="molecule type" value="Genomic_DNA"/>
</dbReference>